<name>A0A9N8Q0Y4_CHRIL</name>
<dbReference type="InterPro" id="IPR027951">
    <property type="entry name" value="Nepro_N"/>
</dbReference>
<dbReference type="GO" id="GO:0045747">
    <property type="term" value="P:positive regulation of Notch signaling pathway"/>
    <property type="evidence" value="ECO:0007669"/>
    <property type="project" value="TreeGrafter"/>
</dbReference>
<sequence length="401" mass="47193">MLKPWNNASLLPPPVNMFLCSYKFDLSDLRHVVNNIHKVLSKQSPLHKEGAICSRFIYKYDKKFQNDIGYRNLRKVNTALKKYLSLNLLKDIENFIAALPSVNEDELYLPTRQMLEYVMLRIIAFSKIMLRICVCSKQAAVFYLNRVKRGESHWMSLLPYALLSRIWSMSMVLLQHSTTWYSNLYTYLNKLQLKGLPFLPDNYELPQDLEQWLDLKNIDNFGRFEWAQRKNIDVDSSLIEDDDSELLDNIIDYVNKMSKDEEVLEEEDEIQPLLVKPVPSIDPIQVTKPMTIDHGVALSRESFKSLLQSTKVAPPPPPPREKYVEHTYKKITSTEDLKAFLDREEELRNDSNRRSSTKHLSLMQWHSLKNSLLQQCDTESKRKLNKTFHRIWKEKCLDYLD</sequence>
<keyword evidence="3" id="KW-1185">Reference proteome</keyword>
<reference evidence="2" key="1">
    <citation type="submission" date="2021-12" db="EMBL/GenBank/DDBJ databases">
        <authorList>
            <person name="King R."/>
        </authorList>
    </citation>
    <scope>NUCLEOTIDE SEQUENCE</scope>
</reference>
<dbReference type="AlphaFoldDB" id="A0A9N8Q0Y4"/>
<organism evidence="2 3">
    <name type="scientific">Chrysodeixis includens</name>
    <name type="common">Soybean looper</name>
    <name type="synonym">Pseudoplusia includens</name>
    <dbReference type="NCBI Taxonomy" id="689277"/>
    <lineage>
        <taxon>Eukaryota</taxon>
        <taxon>Metazoa</taxon>
        <taxon>Ecdysozoa</taxon>
        <taxon>Arthropoda</taxon>
        <taxon>Hexapoda</taxon>
        <taxon>Insecta</taxon>
        <taxon>Pterygota</taxon>
        <taxon>Neoptera</taxon>
        <taxon>Endopterygota</taxon>
        <taxon>Lepidoptera</taxon>
        <taxon>Glossata</taxon>
        <taxon>Ditrysia</taxon>
        <taxon>Noctuoidea</taxon>
        <taxon>Noctuidae</taxon>
        <taxon>Plusiinae</taxon>
        <taxon>Chrysodeixis</taxon>
    </lineage>
</organism>
<dbReference type="Pfam" id="PF14780">
    <property type="entry name" value="NEPRO_N"/>
    <property type="match status" value="1"/>
</dbReference>
<evidence type="ECO:0000313" key="2">
    <source>
        <dbReference type="EMBL" id="CAD0199742.1"/>
    </source>
</evidence>
<feature type="domain" description="Nucleolus and neural progenitor protein-like N-terminal" evidence="1">
    <location>
        <begin position="5"/>
        <end position="185"/>
    </location>
</feature>
<dbReference type="PANTHER" id="PTHR34761">
    <property type="entry name" value="NUCLEOLUS AND NEURAL PROGENITOR PROTEIN"/>
    <property type="match status" value="1"/>
</dbReference>
<proteinExistence type="predicted"/>
<protein>
    <recommendedName>
        <fullName evidence="1">Nucleolus and neural progenitor protein-like N-terminal domain-containing protein</fullName>
    </recommendedName>
</protein>
<dbReference type="PANTHER" id="PTHR34761:SF1">
    <property type="entry name" value="NUCLEOLUS AND NEURAL PROGENITOR PROTEIN"/>
    <property type="match status" value="1"/>
</dbReference>
<dbReference type="Proteomes" id="UP001154114">
    <property type="component" value="Chromosome 11"/>
</dbReference>
<evidence type="ECO:0000313" key="3">
    <source>
        <dbReference type="Proteomes" id="UP001154114"/>
    </source>
</evidence>
<dbReference type="InterPro" id="IPR052835">
    <property type="entry name" value="Nepro"/>
</dbReference>
<evidence type="ECO:0000259" key="1">
    <source>
        <dbReference type="Pfam" id="PF14780"/>
    </source>
</evidence>
<dbReference type="EMBL" id="LR824014">
    <property type="protein sequence ID" value="CAD0199742.1"/>
    <property type="molecule type" value="Genomic_DNA"/>
</dbReference>
<dbReference type="GO" id="GO:0005634">
    <property type="term" value="C:nucleus"/>
    <property type="evidence" value="ECO:0007669"/>
    <property type="project" value="TreeGrafter"/>
</dbReference>
<dbReference type="OrthoDB" id="9899341at2759"/>
<accession>A0A9N8Q0Y4</accession>
<gene>
    <name evidence="2" type="ORF">CINC_LOCUS1435</name>
</gene>